<evidence type="ECO:0000259" key="4">
    <source>
        <dbReference type="Pfam" id="PF13458"/>
    </source>
</evidence>
<evidence type="ECO:0000256" key="3">
    <source>
        <dbReference type="SAM" id="SignalP"/>
    </source>
</evidence>
<reference evidence="6" key="1">
    <citation type="journal article" date="2019" name="Int. J. Syst. Evol. Microbiol.">
        <title>The Global Catalogue of Microorganisms (GCM) 10K type strain sequencing project: providing services to taxonomists for standard genome sequencing and annotation.</title>
        <authorList>
            <consortium name="The Broad Institute Genomics Platform"/>
            <consortium name="The Broad Institute Genome Sequencing Center for Infectious Disease"/>
            <person name="Wu L."/>
            <person name="Ma J."/>
        </authorList>
    </citation>
    <scope>NUCLEOTIDE SEQUENCE [LARGE SCALE GENOMIC DNA]</scope>
    <source>
        <strain evidence="6">CGMCC 4.7608</strain>
    </source>
</reference>
<protein>
    <submittedName>
        <fullName evidence="5">ABC transporter substrate-binding protein</fullName>
    </submittedName>
</protein>
<keyword evidence="6" id="KW-1185">Reference proteome</keyword>
<gene>
    <name evidence="5" type="ORF">ACFO0R_11875</name>
</gene>
<feature type="chain" id="PRO_5045416989" evidence="3">
    <location>
        <begin position="21"/>
        <end position="385"/>
    </location>
</feature>
<accession>A0ABV8ZT45</accession>
<dbReference type="Gene3D" id="3.40.50.2300">
    <property type="match status" value="2"/>
</dbReference>
<proteinExistence type="inferred from homology"/>
<feature type="domain" description="Leucine-binding protein" evidence="4">
    <location>
        <begin position="24"/>
        <end position="362"/>
    </location>
</feature>
<feature type="signal peptide" evidence="3">
    <location>
        <begin position="1"/>
        <end position="20"/>
    </location>
</feature>
<name>A0ABV8ZT45_9NEIS</name>
<organism evidence="5 6">
    <name type="scientific">Chromobacterium aquaticum</name>
    <dbReference type="NCBI Taxonomy" id="467180"/>
    <lineage>
        <taxon>Bacteria</taxon>
        <taxon>Pseudomonadati</taxon>
        <taxon>Pseudomonadota</taxon>
        <taxon>Betaproteobacteria</taxon>
        <taxon>Neisseriales</taxon>
        <taxon>Chromobacteriaceae</taxon>
        <taxon>Chromobacterium</taxon>
    </lineage>
</organism>
<keyword evidence="2 3" id="KW-0732">Signal</keyword>
<dbReference type="InterPro" id="IPR028082">
    <property type="entry name" value="Peripla_BP_I"/>
</dbReference>
<dbReference type="InterPro" id="IPR028081">
    <property type="entry name" value="Leu-bd"/>
</dbReference>
<evidence type="ECO:0000313" key="6">
    <source>
        <dbReference type="Proteomes" id="UP001595999"/>
    </source>
</evidence>
<dbReference type="EMBL" id="JBHSEK010000006">
    <property type="protein sequence ID" value="MFC4490322.1"/>
    <property type="molecule type" value="Genomic_DNA"/>
</dbReference>
<evidence type="ECO:0000256" key="1">
    <source>
        <dbReference type="ARBA" id="ARBA00010062"/>
    </source>
</evidence>
<dbReference type="Proteomes" id="UP001595999">
    <property type="component" value="Unassembled WGS sequence"/>
</dbReference>
<comment type="caution">
    <text evidence="5">The sequence shown here is derived from an EMBL/GenBank/DDBJ whole genome shotgun (WGS) entry which is preliminary data.</text>
</comment>
<dbReference type="SUPFAM" id="SSF53822">
    <property type="entry name" value="Periplasmic binding protein-like I"/>
    <property type="match status" value="1"/>
</dbReference>
<sequence>MRIRLSAALTAALIAGSAGAADFKVGVQLSLTGPLALAGSEMNHGVQIAADVFARRYPQHRVLLSVVDDESSPAKAVAAVEKLAAQRVNAIVGGTISNITGPASEAANRAGVPFVTPGGTSDDMVKRGLQSFFRISNNPGYARGMSGLLGSLGVKSAAIVYSTRDATSDLAGKLKTILAAAGVATVMHPFDPAVKDFKPIVNKIKLRDRSEAIVMIAYENDYAGILRAARVLKPPVKALVGAWALATPKMAAAFPELLPNVYGATVLPTQVGSNPLALEFDQAYRQRYKSSASYHAQTSYAIASLLFEALAKTEQAGVLGKPGALVNTLRGSQQRTLLGPVRFDARGDNLNYTAHMGQFRANGDIDIVWPADYATAKPRYPALPW</sequence>
<dbReference type="InterPro" id="IPR051010">
    <property type="entry name" value="BCAA_transport"/>
</dbReference>
<evidence type="ECO:0000256" key="2">
    <source>
        <dbReference type="ARBA" id="ARBA00022729"/>
    </source>
</evidence>
<comment type="similarity">
    <text evidence="1">Belongs to the leucine-binding protein family.</text>
</comment>
<dbReference type="RefSeq" id="WP_231462663.1">
    <property type="nucleotide sequence ID" value="NZ_JAJOHW010000082.1"/>
</dbReference>
<dbReference type="PANTHER" id="PTHR30483">
    <property type="entry name" value="LEUCINE-SPECIFIC-BINDING PROTEIN"/>
    <property type="match status" value="1"/>
</dbReference>
<dbReference type="PANTHER" id="PTHR30483:SF6">
    <property type="entry name" value="PERIPLASMIC BINDING PROTEIN OF ABC TRANSPORTER FOR NATURAL AMINO ACIDS"/>
    <property type="match status" value="1"/>
</dbReference>
<evidence type="ECO:0000313" key="5">
    <source>
        <dbReference type="EMBL" id="MFC4490322.1"/>
    </source>
</evidence>
<dbReference type="Pfam" id="PF13458">
    <property type="entry name" value="Peripla_BP_6"/>
    <property type="match status" value="1"/>
</dbReference>